<keyword evidence="1" id="KW-0812">Transmembrane</keyword>
<evidence type="ECO:0000256" key="1">
    <source>
        <dbReference type="SAM" id="Phobius"/>
    </source>
</evidence>
<feature type="transmembrane region" description="Helical" evidence="1">
    <location>
        <begin position="54"/>
        <end position="76"/>
    </location>
</feature>
<evidence type="ECO:0000313" key="3">
    <source>
        <dbReference type="Proteomes" id="UP000824540"/>
    </source>
</evidence>
<keyword evidence="1" id="KW-1133">Transmembrane helix</keyword>
<protein>
    <submittedName>
        <fullName evidence="2">Uncharacterized protein</fullName>
    </submittedName>
</protein>
<evidence type="ECO:0000313" key="2">
    <source>
        <dbReference type="EMBL" id="KAG9333124.1"/>
    </source>
</evidence>
<feature type="transmembrane region" description="Helical" evidence="1">
    <location>
        <begin position="20"/>
        <end position="42"/>
    </location>
</feature>
<dbReference type="EMBL" id="JAFBMS010000214">
    <property type="protein sequence ID" value="KAG9333124.1"/>
    <property type="molecule type" value="Genomic_DNA"/>
</dbReference>
<dbReference type="Proteomes" id="UP000824540">
    <property type="component" value="Unassembled WGS sequence"/>
</dbReference>
<comment type="caution">
    <text evidence="2">The sequence shown here is derived from an EMBL/GenBank/DDBJ whole genome shotgun (WGS) entry which is preliminary data.</text>
</comment>
<keyword evidence="3" id="KW-1185">Reference proteome</keyword>
<keyword evidence="1" id="KW-0472">Membrane</keyword>
<accession>A0A8T2MYZ9</accession>
<name>A0A8T2MYZ9_9TELE</name>
<proteinExistence type="predicted"/>
<organism evidence="2 3">
    <name type="scientific">Albula glossodonta</name>
    <name type="common">roundjaw bonefish</name>
    <dbReference type="NCBI Taxonomy" id="121402"/>
    <lineage>
        <taxon>Eukaryota</taxon>
        <taxon>Metazoa</taxon>
        <taxon>Chordata</taxon>
        <taxon>Craniata</taxon>
        <taxon>Vertebrata</taxon>
        <taxon>Euteleostomi</taxon>
        <taxon>Actinopterygii</taxon>
        <taxon>Neopterygii</taxon>
        <taxon>Teleostei</taxon>
        <taxon>Albuliformes</taxon>
        <taxon>Albulidae</taxon>
        <taxon>Albula</taxon>
    </lineage>
</organism>
<gene>
    <name evidence="2" type="ORF">JZ751_013441</name>
</gene>
<dbReference type="AlphaFoldDB" id="A0A8T2MYZ9"/>
<reference evidence="2" key="1">
    <citation type="thesis" date="2021" institute="BYU ScholarsArchive" country="Provo, UT, USA">
        <title>Applications of and Algorithms for Genome Assembly and Genomic Analyses with an Emphasis on Marine Teleosts.</title>
        <authorList>
            <person name="Pickett B.D."/>
        </authorList>
    </citation>
    <scope>NUCLEOTIDE SEQUENCE</scope>
    <source>
        <strain evidence="2">HI-2016</strain>
    </source>
</reference>
<feature type="non-terminal residue" evidence="2">
    <location>
        <position position="1"/>
    </location>
</feature>
<sequence length="237" mass="26657">AINCTELVNLLQWYYLPTMYSLEFCLGQLGNLLVILGYIFCLKECLLVQNLKRAYIITHPIVFAHSVVNPAFYFLLGDRFWELLLGRLDTKEPLEYQTIPGCCSKMATLDLKPWYWGTEEEHILHWILTAHHSTPCVTCLLPYIIGTNKTHTACGELHSEEDNHPTVAVVTELVGNAQLMNGAQRDSAAPVSCVQEGCRKTEWETSRVGPSQEMNPALNADPYANAVLLDTYTSALH</sequence>